<organism evidence="2 3">
    <name type="scientific">Nitratireductor mangrovi</name>
    <dbReference type="NCBI Taxonomy" id="2599600"/>
    <lineage>
        <taxon>Bacteria</taxon>
        <taxon>Pseudomonadati</taxon>
        <taxon>Pseudomonadota</taxon>
        <taxon>Alphaproteobacteria</taxon>
        <taxon>Hyphomicrobiales</taxon>
        <taxon>Phyllobacteriaceae</taxon>
        <taxon>Nitratireductor</taxon>
    </lineage>
</organism>
<evidence type="ECO:0000259" key="1">
    <source>
        <dbReference type="PROSITE" id="PS50995"/>
    </source>
</evidence>
<dbReference type="SMART" id="SM00347">
    <property type="entry name" value="HTH_MARR"/>
    <property type="match status" value="1"/>
</dbReference>
<dbReference type="GO" id="GO:0006950">
    <property type="term" value="P:response to stress"/>
    <property type="evidence" value="ECO:0007669"/>
    <property type="project" value="TreeGrafter"/>
</dbReference>
<evidence type="ECO:0000313" key="3">
    <source>
        <dbReference type="Proteomes" id="UP000321389"/>
    </source>
</evidence>
<dbReference type="InterPro" id="IPR036388">
    <property type="entry name" value="WH-like_DNA-bd_sf"/>
</dbReference>
<accession>A0A5B8KUN7</accession>
<dbReference type="PROSITE" id="PS50995">
    <property type="entry name" value="HTH_MARR_2"/>
    <property type="match status" value="1"/>
</dbReference>
<name>A0A5B8KUN7_9HYPH</name>
<dbReference type="OrthoDB" id="2287011at2"/>
<dbReference type="SUPFAM" id="SSF46785">
    <property type="entry name" value="Winged helix' DNA-binding domain"/>
    <property type="match status" value="1"/>
</dbReference>
<evidence type="ECO:0000313" key="2">
    <source>
        <dbReference type="EMBL" id="QDY99280.1"/>
    </source>
</evidence>
<protein>
    <submittedName>
        <fullName evidence="2">MarR family transcriptional regulator</fullName>
    </submittedName>
</protein>
<dbReference type="GO" id="GO:0003700">
    <property type="term" value="F:DNA-binding transcription factor activity"/>
    <property type="evidence" value="ECO:0007669"/>
    <property type="project" value="InterPro"/>
</dbReference>
<dbReference type="PANTHER" id="PTHR33164:SF43">
    <property type="entry name" value="HTH-TYPE TRANSCRIPTIONAL REPRESSOR YETL"/>
    <property type="match status" value="1"/>
</dbReference>
<dbReference type="Gene3D" id="1.10.10.10">
    <property type="entry name" value="Winged helix-like DNA-binding domain superfamily/Winged helix DNA-binding domain"/>
    <property type="match status" value="1"/>
</dbReference>
<dbReference type="InterPro" id="IPR036390">
    <property type="entry name" value="WH_DNA-bd_sf"/>
</dbReference>
<feature type="domain" description="HTH marR-type" evidence="1">
    <location>
        <begin position="1"/>
        <end position="143"/>
    </location>
</feature>
<dbReference type="AlphaFoldDB" id="A0A5B8KUN7"/>
<dbReference type="KEGG" id="niy:FQ775_02225"/>
<reference evidence="2" key="1">
    <citation type="submission" date="2020-04" db="EMBL/GenBank/DDBJ databases">
        <title>Nitratireductor sp. nov. isolated from mangrove soil.</title>
        <authorList>
            <person name="Ye Y."/>
        </authorList>
    </citation>
    <scope>NUCLEOTIDE SEQUENCE</scope>
    <source>
        <strain evidence="2">SY7</strain>
    </source>
</reference>
<dbReference type="Pfam" id="PF12802">
    <property type="entry name" value="MarR_2"/>
    <property type="match status" value="1"/>
</dbReference>
<gene>
    <name evidence="2" type="ORF">FQ775_02225</name>
</gene>
<dbReference type="PANTHER" id="PTHR33164">
    <property type="entry name" value="TRANSCRIPTIONAL REGULATOR, MARR FAMILY"/>
    <property type="match status" value="1"/>
</dbReference>
<dbReference type="InterPro" id="IPR039422">
    <property type="entry name" value="MarR/SlyA-like"/>
</dbReference>
<dbReference type="Proteomes" id="UP000321389">
    <property type="component" value="Chromosome"/>
</dbReference>
<dbReference type="EMBL" id="CP042301">
    <property type="protein sequence ID" value="QDY99280.1"/>
    <property type="molecule type" value="Genomic_DNA"/>
</dbReference>
<proteinExistence type="predicted"/>
<keyword evidence="3" id="KW-1185">Reference proteome</keyword>
<dbReference type="InterPro" id="IPR000835">
    <property type="entry name" value="HTH_MarR-typ"/>
</dbReference>
<dbReference type="RefSeq" id="WP_146297930.1">
    <property type="nucleotide sequence ID" value="NZ_CP042301.2"/>
</dbReference>
<sequence>MKDEGGTIGDAFRFMTEIGIIAQLSGNAMEKALPDGMTMAQFGVLNHLARLGGGWSPLRLANAMQVTKGAMTHTIRYLSEKGHVAVGPDARDGRAKLVTITPKGLAAREAAVAAMAPEIDALVKAVSPELIAQTIPALEKVRRYLDERRA</sequence>